<dbReference type="AlphaFoldDB" id="A0AAD3S5Y2"/>
<organism evidence="2 3">
    <name type="scientific">Nepenthes gracilis</name>
    <name type="common">Slender pitcher plant</name>
    <dbReference type="NCBI Taxonomy" id="150966"/>
    <lineage>
        <taxon>Eukaryota</taxon>
        <taxon>Viridiplantae</taxon>
        <taxon>Streptophyta</taxon>
        <taxon>Embryophyta</taxon>
        <taxon>Tracheophyta</taxon>
        <taxon>Spermatophyta</taxon>
        <taxon>Magnoliopsida</taxon>
        <taxon>eudicotyledons</taxon>
        <taxon>Gunneridae</taxon>
        <taxon>Pentapetalae</taxon>
        <taxon>Caryophyllales</taxon>
        <taxon>Nepenthaceae</taxon>
        <taxon>Nepenthes</taxon>
    </lineage>
</organism>
<keyword evidence="3" id="KW-1185">Reference proteome</keyword>
<proteinExistence type="predicted"/>
<gene>
    <name evidence="2" type="ORF">Nepgr_006754</name>
</gene>
<evidence type="ECO:0000256" key="1">
    <source>
        <dbReference type="SAM" id="MobiDB-lite"/>
    </source>
</evidence>
<dbReference type="Proteomes" id="UP001279734">
    <property type="component" value="Unassembled WGS sequence"/>
</dbReference>
<protein>
    <submittedName>
        <fullName evidence="2">Uncharacterized protein</fullName>
    </submittedName>
</protein>
<dbReference type="EMBL" id="BSYO01000005">
    <property type="protein sequence ID" value="GMH04914.1"/>
    <property type="molecule type" value="Genomic_DNA"/>
</dbReference>
<accession>A0AAD3S5Y2</accession>
<reference evidence="2" key="1">
    <citation type="submission" date="2023-05" db="EMBL/GenBank/DDBJ databases">
        <title>Nepenthes gracilis genome sequencing.</title>
        <authorList>
            <person name="Fukushima K."/>
        </authorList>
    </citation>
    <scope>NUCLEOTIDE SEQUENCE</scope>
    <source>
        <strain evidence="2">SING2019-196</strain>
    </source>
</reference>
<evidence type="ECO:0000313" key="2">
    <source>
        <dbReference type="EMBL" id="GMH04914.1"/>
    </source>
</evidence>
<name>A0AAD3S5Y2_NEPGR</name>
<sequence length="317" mass="33692">MIPSVPVARDLEPKVSKGKPSYPVASMKLTDFVLASNSFPTLQNPEESSPPNCSEGSVVIGTQGRAESILVSSKDVVETKSESLAPSDKGEAPRIESAQAFRRPALEGHCSDQLVTVYAPILPDDDLLVVDPLGQAPSGASNTRPLKVAGATLGSTPLLPGDPSSVPINKARESFLPKSIMKKTKGPKKKNSPYPKVHVVGCSVRLTVLNLLEVPMWKCRGDRAVTNPPSAGPEILWLILHILKKMDAGVLGAVEADVGPVFLKMCLMCWDLLSAGIRLLLELARLTVASAVAARGILQELDWFWEANGSSDGCGIS</sequence>
<feature type="region of interest" description="Disordered" evidence="1">
    <location>
        <begin position="1"/>
        <end position="20"/>
    </location>
</feature>
<evidence type="ECO:0000313" key="3">
    <source>
        <dbReference type="Proteomes" id="UP001279734"/>
    </source>
</evidence>
<comment type="caution">
    <text evidence="2">The sequence shown here is derived from an EMBL/GenBank/DDBJ whole genome shotgun (WGS) entry which is preliminary data.</text>
</comment>